<dbReference type="AlphaFoldDB" id="A0A843A898"/>
<dbReference type="SUPFAM" id="SSF81301">
    <property type="entry name" value="Nucleotidyltransferase"/>
    <property type="match status" value="1"/>
</dbReference>
<evidence type="ECO:0000313" key="3">
    <source>
        <dbReference type="Proteomes" id="UP000652307"/>
    </source>
</evidence>
<dbReference type="InterPro" id="IPR002934">
    <property type="entry name" value="Polymerase_NTP_transf_dom"/>
</dbReference>
<dbReference type="EMBL" id="JADEZV010000001">
    <property type="protein sequence ID" value="MBE9390925.1"/>
    <property type="molecule type" value="Genomic_DNA"/>
</dbReference>
<comment type="caution">
    <text evidence="2">The sequence shown here is derived from an EMBL/GenBank/DDBJ whole genome shotgun (WGS) entry which is preliminary data.</text>
</comment>
<evidence type="ECO:0000259" key="1">
    <source>
        <dbReference type="Pfam" id="PF01909"/>
    </source>
</evidence>
<dbReference type="CDD" id="cd05403">
    <property type="entry name" value="NT_KNTase_like"/>
    <property type="match status" value="1"/>
</dbReference>
<evidence type="ECO:0000313" key="2">
    <source>
        <dbReference type="EMBL" id="MBE9390925.1"/>
    </source>
</evidence>
<sequence>MFSYKANFKNYIEIGRKIKEIVNSFDPNAKLYIFGSAVKGKNVASSDIDILIITEKIELKYEIMVKVFKSIDEPIELHIITREIFDKWYRRFIPIEELVEI</sequence>
<dbReference type="OMA" id="ERKYDIM"/>
<reference evidence="2" key="1">
    <citation type="submission" date="2020-10" db="EMBL/GenBank/DDBJ databases">
        <title>Fervidococcus fontis strain 3639Fd - the first crenarchaeon capable of growth on lipids.</title>
        <authorList>
            <person name="Kochetkova T.V."/>
            <person name="Elcheninov A.G."/>
            <person name="Toschakov S.V."/>
            <person name="Kublanov I.V."/>
        </authorList>
    </citation>
    <scope>NUCLEOTIDE SEQUENCE</scope>
    <source>
        <strain evidence="2">3639Fd</strain>
    </source>
</reference>
<dbReference type="GO" id="GO:0016779">
    <property type="term" value="F:nucleotidyltransferase activity"/>
    <property type="evidence" value="ECO:0007669"/>
    <property type="project" value="InterPro"/>
</dbReference>
<dbReference type="PANTHER" id="PTHR37030:SF3">
    <property type="entry name" value="POLYMERASE NUCLEOTIDYL TRANSFERASE DOMAIN-CONTAINING PROTEIN"/>
    <property type="match status" value="1"/>
</dbReference>
<dbReference type="Gene3D" id="3.30.460.10">
    <property type="entry name" value="Beta Polymerase, domain 2"/>
    <property type="match status" value="1"/>
</dbReference>
<dbReference type="GeneID" id="12449248"/>
<name>A0A843A898_9CREN</name>
<dbReference type="PANTHER" id="PTHR37030">
    <property type="entry name" value="NUCLEOTIDYLTRANSFERASE"/>
    <property type="match status" value="1"/>
</dbReference>
<organism evidence="2 3">
    <name type="scientific">Fervidicoccus fontis</name>
    <dbReference type="NCBI Taxonomy" id="683846"/>
    <lineage>
        <taxon>Archaea</taxon>
        <taxon>Thermoproteota</taxon>
        <taxon>Thermoprotei</taxon>
        <taxon>Fervidicoccales</taxon>
        <taxon>Fervidicoccaceae</taxon>
        <taxon>Fervidicoccus</taxon>
    </lineage>
</organism>
<feature type="domain" description="Polymerase nucleotidyl transferase" evidence="1">
    <location>
        <begin position="16"/>
        <end position="99"/>
    </location>
</feature>
<accession>A0A843A898</accession>
<dbReference type="Pfam" id="PF01909">
    <property type="entry name" value="NTP_transf_2"/>
    <property type="match status" value="1"/>
</dbReference>
<keyword evidence="2" id="KW-0808">Transferase</keyword>
<dbReference type="Proteomes" id="UP000652307">
    <property type="component" value="Unassembled WGS sequence"/>
</dbReference>
<dbReference type="RefSeq" id="WP_014557321.1">
    <property type="nucleotide sequence ID" value="NZ_JADEZV010000001.1"/>
</dbReference>
<protein>
    <submittedName>
        <fullName evidence="2">Nucleotidyltransferase domain-containing protein</fullName>
    </submittedName>
</protein>
<gene>
    <name evidence="2" type="ORF">IOK49_02370</name>
</gene>
<dbReference type="InterPro" id="IPR043519">
    <property type="entry name" value="NT_sf"/>
</dbReference>
<proteinExistence type="predicted"/>